<comment type="caution">
    <text evidence="1">The sequence shown here is derived from an EMBL/GenBank/DDBJ whole genome shotgun (WGS) entry which is preliminary data.</text>
</comment>
<dbReference type="AlphaFoldDB" id="A0A7C4BCT1"/>
<protein>
    <submittedName>
        <fullName evidence="1">Uncharacterized protein</fullName>
    </submittedName>
</protein>
<evidence type="ECO:0000313" key="1">
    <source>
        <dbReference type="EMBL" id="HGI88060.1"/>
    </source>
</evidence>
<gene>
    <name evidence="1" type="ORF">ENV14_06720</name>
</gene>
<organism evidence="1">
    <name type="scientific">Ignisphaera aggregans</name>
    <dbReference type="NCBI Taxonomy" id="334771"/>
    <lineage>
        <taxon>Archaea</taxon>
        <taxon>Thermoproteota</taxon>
        <taxon>Thermoprotei</taxon>
        <taxon>Desulfurococcales</taxon>
        <taxon>Desulfurococcaceae</taxon>
        <taxon>Ignisphaera</taxon>
    </lineage>
</organism>
<sequence>MECNLADLLEELRRLVRVDQSKVPRFSNVAGVELFEKFRLCVVKSLAEVELSAAYKWISEARVALDNALKVLSISGYTLPKELSSFIADPLQHLKKKVFNYSYDLLRNSIGLEEFYEKASRAITTSLRTNLRGCYQLWALATMMRLFGEMGYTIAYPENRYLNFDRSGKQKLGVIPPNFILLNIGKGYLSFFLEAPRPLSWEDTSDLQKVWSFYTALRPDLMVYSGRVMDIVDLSSSPPIKRPDAIVEFKELEDWWKRARDLKGYFRKPLTAEEWRSKWIDGLFEGLAEAMGVRRADVEKRVEEGASLRVKEHQLVLLYKATYKPRKMLLVTRRETPLEIRKSLEDSGIDVLDRVEFSEERLSEAVSMLSDMPSFDSSETVVIEVPRGVAVELEALRVQLGLRSVGDVIERLVKSAASGVERWSSSSR</sequence>
<reference evidence="1" key="1">
    <citation type="journal article" date="2020" name="mSystems">
        <title>Genome- and Community-Level Interaction Insights into Carbon Utilization and Element Cycling Functions of Hydrothermarchaeota in Hydrothermal Sediment.</title>
        <authorList>
            <person name="Zhou Z."/>
            <person name="Liu Y."/>
            <person name="Xu W."/>
            <person name="Pan J."/>
            <person name="Luo Z.H."/>
            <person name="Li M."/>
        </authorList>
    </citation>
    <scope>NUCLEOTIDE SEQUENCE [LARGE SCALE GENOMIC DNA]</scope>
    <source>
        <strain evidence="1">SpSt-732</strain>
    </source>
</reference>
<name>A0A7C4BCT1_9CREN</name>
<proteinExistence type="predicted"/>
<accession>A0A7C4BCT1</accession>
<dbReference type="EMBL" id="DTFF01000057">
    <property type="protein sequence ID" value="HGI88060.1"/>
    <property type="molecule type" value="Genomic_DNA"/>
</dbReference>